<evidence type="ECO:0000256" key="1">
    <source>
        <dbReference type="SAM" id="SignalP"/>
    </source>
</evidence>
<feature type="chain" id="PRO_5040494692" description="MD-2-related lipid-recognition domain-containing protein" evidence="1">
    <location>
        <begin position="19"/>
        <end position="180"/>
    </location>
</feature>
<dbReference type="Proteomes" id="UP001152320">
    <property type="component" value="Chromosome 1"/>
</dbReference>
<comment type="caution">
    <text evidence="2">The sequence shown here is derived from an EMBL/GenBank/DDBJ whole genome shotgun (WGS) entry which is preliminary data.</text>
</comment>
<proteinExistence type="predicted"/>
<evidence type="ECO:0000313" key="2">
    <source>
        <dbReference type="EMBL" id="KAJ8049281.1"/>
    </source>
</evidence>
<evidence type="ECO:0000313" key="3">
    <source>
        <dbReference type="Proteomes" id="UP001152320"/>
    </source>
</evidence>
<protein>
    <recommendedName>
        <fullName evidence="4">MD-2-related lipid-recognition domain-containing protein</fullName>
    </recommendedName>
</protein>
<sequence>MAFLLLAFIVISLTVSDGAVSTDTKFKEFFNKLVKIPIPVTNASGNQNLESPSTTPKCNVTITGPWAKGFNFTGKPIPPHVDEIFKVHVDFHALTDVWYITARGNLTRKGAPHGYSFDVNICDYKQKLCPIRKGETRHIDDSVFLPSAYVDKGVYSACTELIDQDDKLILVLDIRDCPVV</sequence>
<reference evidence="2" key="1">
    <citation type="submission" date="2021-10" db="EMBL/GenBank/DDBJ databases">
        <title>Tropical sea cucumber genome reveals ecological adaptation and Cuvierian tubules defense mechanism.</title>
        <authorList>
            <person name="Chen T."/>
        </authorList>
    </citation>
    <scope>NUCLEOTIDE SEQUENCE</scope>
    <source>
        <strain evidence="2">Nanhai2018</strain>
        <tissue evidence="2">Muscle</tissue>
    </source>
</reference>
<name>A0A9Q1CQM2_HOLLE</name>
<feature type="signal peptide" evidence="1">
    <location>
        <begin position="1"/>
        <end position="18"/>
    </location>
</feature>
<evidence type="ECO:0008006" key="4">
    <source>
        <dbReference type="Google" id="ProtNLM"/>
    </source>
</evidence>
<organism evidence="2 3">
    <name type="scientific">Holothuria leucospilota</name>
    <name type="common">Black long sea cucumber</name>
    <name type="synonym">Mertensiothuria leucospilota</name>
    <dbReference type="NCBI Taxonomy" id="206669"/>
    <lineage>
        <taxon>Eukaryota</taxon>
        <taxon>Metazoa</taxon>
        <taxon>Echinodermata</taxon>
        <taxon>Eleutherozoa</taxon>
        <taxon>Echinozoa</taxon>
        <taxon>Holothuroidea</taxon>
        <taxon>Aspidochirotacea</taxon>
        <taxon>Aspidochirotida</taxon>
        <taxon>Holothuriidae</taxon>
        <taxon>Holothuria</taxon>
    </lineage>
</organism>
<gene>
    <name evidence="2" type="ORF">HOLleu_01962</name>
</gene>
<accession>A0A9Q1CQM2</accession>
<keyword evidence="1" id="KW-0732">Signal</keyword>
<dbReference type="AlphaFoldDB" id="A0A9Q1CQM2"/>
<dbReference type="EMBL" id="JAIZAY010000001">
    <property type="protein sequence ID" value="KAJ8049281.1"/>
    <property type="molecule type" value="Genomic_DNA"/>
</dbReference>
<keyword evidence="3" id="KW-1185">Reference proteome</keyword>